<accession>A0AB35U4V0</accession>
<comment type="caution">
    <text evidence="1">The sequence shown here is derived from an EMBL/GenBank/DDBJ whole genome shotgun (WGS) entry which is preliminary data.</text>
</comment>
<keyword evidence="2" id="KW-1185">Reference proteome</keyword>
<organism evidence="1 2">
    <name type="scientific">Grylomicrobium aquisgranensis</name>
    <dbReference type="NCBI Taxonomy" id="2926318"/>
    <lineage>
        <taxon>Bacteria</taxon>
        <taxon>Bacillati</taxon>
        <taxon>Bacillota</taxon>
        <taxon>Erysipelotrichia</taxon>
        <taxon>Erysipelotrichales</taxon>
        <taxon>Erysipelotrichaceae</taxon>
        <taxon>Grylomicrobium</taxon>
    </lineage>
</organism>
<protein>
    <submittedName>
        <fullName evidence="1">Uncharacterized protein</fullName>
    </submittedName>
</protein>
<evidence type="ECO:0000313" key="2">
    <source>
        <dbReference type="Proteomes" id="UP001286174"/>
    </source>
</evidence>
<dbReference type="AlphaFoldDB" id="A0AB35U4V0"/>
<proteinExistence type="predicted"/>
<dbReference type="Proteomes" id="UP001286174">
    <property type="component" value="Unassembled WGS sequence"/>
</dbReference>
<name>A0AB35U4V0_9FIRM</name>
<dbReference type="RefSeq" id="WP_370596161.1">
    <property type="nucleotide sequence ID" value="NZ_JALBUR010000016.1"/>
</dbReference>
<reference evidence="1 2" key="1">
    <citation type="submission" date="2022-03" db="EMBL/GenBank/DDBJ databases">
        <title>Novel taxa within the pig intestine.</title>
        <authorList>
            <person name="Wylensek D."/>
            <person name="Bishof K."/>
            <person name="Afrizal A."/>
            <person name="Clavel T."/>
        </authorList>
    </citation>
    <scope>NUCLEOTIDE SEQUENCE [LARGE SCALE GENOMIC DNA]</scope>
    <source>
        <strain evidence="1 2">CLA-KB-P133</strain>
    </source>
</reference>
<sequence length="59" mass="7017">MMTELNRNLPKDHFDANMLGAFSTSDEPHRLIKDDKVEFRWLRRKVTNDVLLSMAPFMH</sequence>
<evidence type="ECO:0000313" key="1">
    <source>
        <dbReference type="EMBL" id="MDX8419905.1"/>
    </source>
</evidence>
<dbReference type="EMBL" id="JALBUR010000016">
    <property type="protein sequence ID" value="MDX8419905.1"/>
    <property type="molecule type" value="Genomic_DNA"/>
</dbReference>
<gene>
    <name evidence="1" type="ORF">MOZ60_07330</name>
</gene>